<sequence length="1736" mass="191659">MGTSQVLPREAYTIGWISPLEIEYTAALVMLDEEHASPEERPVADENIYGLGSIAGHNIVIASLPVMGNNAAATVVTQMRNTFPNVQYILLVGIGGGVPTTTDNGVIRLGDVVVSKPTNGHSGTIQYDHGKAQVGHFQRTGALAPPARLLLNAAGDLAAKSARMRKDPIAQHLKRFDTSHKKLKRYAFPGPAKDHLYEADYVHLDPKKSCNDCRCDPRRRVPRETFDVAEMETDDEPMVVVHRGTIASGELVIKNATLRDQLAQQYDIFCFEMEAAGALAGSNCLVIRGISDYCDSHKNNEWHGYAAAVAAAYARQLLFHVPSMATRAPASLPITSDEHIAKERQMILDWVTTANFASQLNDLRNIHHAGTGKWFLDSEKFQGWLQTPGQTFYCTGIPGAGKTMLMATVVDHLITCEGSNPGLAQVKSPLPEKLLNLYRSFYVRKTRPSLDGVIEVLQAVISRFDAVYIIVDALDECYSSQGDYRPFLIILLGLQQTTIANILVTSRYGNNIERYFGSAVRTEIRANTDDLNLYLDFHVMQLSAVVRRDSDLQQRIKQGVMKSVDGMFLLAKLLLDGLVDRTSRNAIIKRLGKLPDGENALAMAYREAIGRIQNQRQGFKDLALRVLLWLVHAKRPLKTRELQHALVIGGSASGVDPGDIEDVDDMVSVCAGLVTVDKESDIIRLVHYTAQEYLWDVKDDLFPNAEARTTQACLRYLSLDAFTHGSFDGLEKMEDVTRDYPFVQYAAQFWGEHAAATDFSTYKEASQELLGKSDKLDLLAQLMHLPGGFTLMEAEDSPKSTFDTSSQEEMSPGVSGLQIAALFNLKELIEAILDGGADINQADRNGWTALHRAASRNSESALTLLLDRGAYIDQQAVYGGTALHRAATNEYVAIVSQLLHRGVLCDLEDNYGGTALHRAAKGGHVEVARLLIMHGADVDKTYNVQILEDMKLDTIELMNQISKTHMSSWESREIKRNGLRRHYIGTAMHQAVRMGHDGVLQLLLESKADPFCVTKIYETPLHLAAETGNEHITQILLSTDATLLLNQISRTGMTPLSLAARNGHKGVVEILLNRPDIDMENGNPLREATLNGHCNIFDLIASKRLNVNAALGSDRCDDTPLDLSFRSGSIGIFQRMLNVGYIRLEDTNKAGCSSLELAARYGALPIFEFILERSPFDITRRHQDGRTLLSFAAEGGDTTIARLILDRDRTQLNALDNNFCSPLWWAACNAGVEMIDLLLETQGHMIAVDEISPLIKAASRGDEGIVAALLANNSINIRARDHHNATALNVATANKRERVVVMLLQAGCLQPGDRDEWRDTLSAAIRQSSQPMTEALLSLKWVDISSHDLINDDDLGSLCSEAHLWDSEITIRALGTSPGAMSRLRQNRLHQEVLHQLIHRLRSCDIELPGDAWMTPPPITANNPPAENSLYSLHDAIRLRRLDLAREALYQDPHCLDSVPSLCRNVAFSSVEILQFLLSQGLDPNACDKTGGRLLIEVVMEGRAEMLKLFMHCITFPTAVFLEMTALDWALSRQHGAVIKLLVNTGWFDLNSPNCNGETPLEVAIGSTEAVKILLATGQVIVSPVKVDQKTALSRAAAIGNLEIVGLLIADTTVTVEDMISGLQQAACAGHTAVVRLLIDTGKIDLQDPQRDWGDTVLKAAAQNHFYTVQTLLKYGVIFNAENMTKFRTEIPHKSAIRHIIETSLPKRKRQGSDPVEGFEGERDGEGKGRYRLRRR</sequence>
<feature type="domain" description="Nephrocystin 3-like N-terminal" evidence="6">
    <location>
        <begin position="370"/>
        <end position="415"/>
    </location>
</feature>
<dbReference type="SMART" id="SM00248">
    <property type="entry name" value="ANK"/>
    <property type="match status" value="20"/>
</dbReference>
<organism evidence="7 8">
    <name type="scientific">Aspergillus nanangensis</name>
    <dbReference type="NCBI Taxonomy" id="2582783"/>
    <lineage>
        <taxon>Eukaryota</taxon>
        <taxon>Fungi</taxon>
        <taxon>Dikarya</taxon>
        <taxon>Ascomycota</taxon>
        <taxon>Pezizomycotina</taxon>
        <taxon>Eurotiomycetes</taxon>
        <taxon>Eurotiomycetidae</taxon>
        <taxon>Eurotiales</taxon>
        <taxon>Aspergillaceae</taxon>
        <taxon>Aspergillus</taxon>
        <taxon>Aspergillus subgen. Circumdati</taxon>
    </lineage>
</organism>
<dbReference type="PROSITE" id="PS50088">
    <property type="entry name" value="ANK_REPEAT"/>
    <property type="match status" value="6"/>
</dbReference>
<feature type="region of interest" description="Disordered" evidence="4">
    <location>
        <begin position="1704"/>
        <end position="1736"/>
    </location>
</feature>
<evidence type="ECO:0000313" key="8">
    <source>
        <dbReference type="Proteomes" id="UP001194746"/>
    </source>
</evidence>
<dbReference type="Gene3D" id="3.40.50.1580">
    <property type="entry name" value="Nucleoside phosphorylase domain"/>
    <property type="match status" value="1"/>
</dbReference>
<dbReference type="InterPro" id="IPR002110">
    <property type="entry name" value="Ankyrin_rpt"/>
</dbReference>
<feature type="domain" description="Nephrocystin 3-like N-terminal" evidence="6">
    <location>
        <begin position="426"/>
        <end position="507"/>
    </location>
</feature>
<evidence type="ECO:0000256" key="4">
    <source>
        <dbReference type="SAM" id="MobiDB-lite"/>
    </source>
</evidence>
<proteinExistence type="predicted"/>
<dbReference type="Pfam" id="PF22939">
    <property type="entry name" value="WHD_GPIID"/>
    <property type="match status" value="1"/>
</dbReference>
<comment type="caution">
    <text evidence="7">The sequence shown here is derived from an EMBL/GenBank/DDBJ whole genome shotgun (WGS) entry which is preliminary data.</text>
</comment>
<dbReference type="EMBL" id="VCAU01000040">
    <property type="protein sequence ID" value="KAF9889051.1"/>
    <property type="molecule type" value="Genomic_DNA"/>
</dbReference>
<feature type="repeat" description="ANK" evidence="3">
    <location>
        <begin position="878"/>
        <end position="910"/>
    </location>
</feature>
<feature type="repeat" description="ANK" evidence="3">
    <location>
        <begin position="812"/>
        <end position="844"/>
    </location>
</feature>
<dbReference type="InterPro" id="IPR027417">
    <property type="entry name" value="P-loop_NTPase"/>
</dbReference>
<gene>
    <name evidence="7" type="ORF">FE257_008028</name>
</gene>
<reference evidence="7" key="2">
    <citation type="submission" date="2020-02" db="EMBL/GenBank/DDBJ databases">
        <authorList>
            <person name="Gilchrist C.L.M."/>
            <person name="Chooi Y.-H."/>
        </authorList>
    </citation>
    <scope>NUCLEOTIDE SEQUENCE</scope>
    <source>
        <strain evidence="7">MST-FP2251</strain>
    </source>
</reference>
<dbReference type="InterPro" id="IPR056884">
    <property type="entry name" value="NPHP3-like_N"/>
</dbReference>
<evidence type="ECO:0000313" key="7">
    <source>
        <dbReference type="EMBL" id="KAF9889051.1"/>
    </source>
</evidence>
<dbReference type="PANTHER" id="PTHR24198">
    <property type="entry name" value="ANKYRIN REPEAT AND PROTEIN KINASE DOMAIN-CONTAINING PROTEIN"/>
    <property type="match status" value="1"/>
</dbReference>
<dbReference type="InterPro" id="IPR054471">
    <property type="entry name" value="GPIID_WHD"/>
</dbReference>
<feature type="repeat" description="ANK" evidence="3">
    <location>
        <begin position="911"/>
        <end position="943"/>
    </location>
</feature>
<feature type="repeat" description="ANK" evidence="3">
    <location>
        <begin position="1016"/>
        <end position="1043"/>
    </location>
</feature>
<keyword evidence="8" id="KW-1185">Reference proteome</keyword>
<evidence type="ECO:0000256" key="1">
    <source>
        <dbReference type="ARBA" id="ARBA00022737"/>
    </source>
</evidence>
<dbReference type="PRINTS" id="PR01415">
    <property type="entry name" value="ANKYRIN"/>
</dbReference>
<feature type="domain" description="GPI inositol-deacylase winged helix" evidence="5">
    <location>
        <begin position="616"/>
        <end position="695"/>
    </location>
</feature>
<dbReference type="GO" id="GO:0009116">
    <property type="term" value="P:nucleoside metabolic process"/>
    <property type="evidence" value="ECO:0007669"/>
    <property type="project" value="InterPro"/>
</dbReference>
<dbReference type="Pfam" id="PF24883">
    <property type="entry name" value="NPHP3_N"/>
    <property type="match status" value="2"/>
</dbReference>
<accession>A0AAD4CMA6</accession>
<dbReference type="InterPro" id="IPR036770">
    <property type="entry name" value="Ankyrin_rpt-contain_sf"/>
</dbReference>
<dbReference type="Pfam" id="PF12796">
    <property type="entry name" value="Ank_2"/>
    <property type="match status" value="6"/>
</dbReference>
<dbReference type="PANTHER" id="PTHR24198:SF165">
    <property type="entry name" value="ANKYRIN REPEAT-CONTAINING PROTEIN-RELATED"/>
    <property type="match status" value="1"/>
</dbReference>
<feature type="compositionally biased region" description="Basic and acidic residues" evidence="4">
    <location>
        <begin position="1720"/>
        <end position="1729"/>
    </location>
</feature>
<protein>
    <recommendedName>
        <fullName evidence="9">Nucleoside phosphorylase domain-containing protein</fullName>
    </recommendedName>
</protein>
<dbReference type="PROSITE" id="PS50297">
    <property type="entry name" value="ANK_REP_REGION"/>
    <property type="match status" value="5"/>
</dbReference>
<feature type="repeat" description="ANK" evidence="3">
    <location>
        <begin position="845"/>
        <end position="877"/>
    </location>
</feature>
<evidence type="ECO:0000259" key="6">
    <source>
        <dbReference type="Pfam" id="PF24883"/>
    </source>
</evidence>
<name>A0AAD4CMA6_ASPNN</name>
<dbReference type="SUPFAM" id="SSF53167">
    <property type="entry name" value="Purine and uridine phosphorylases"/>
    <property type="match status" value="1"/>
</dbReference>
<dbReference type="Gene3D" id="3.40.50.300">
    <property type="entry name" value="P-loop containing nucleotide triphosphate hydrolases"/>
    <property type="match status" value="1"/>
</dbReference>
<dbReference type="SUPFAM" id="SSF48403">
    <property type="entry name" value="Ankyrin repeat"/>
    <property type="match status" value="3"/>
</dbReference>
<evidence type="ECO:0008006" key="9">
    <source>
        <dbReference type="Google" id="ProtNLM"/>
    </source>
</evidence>
<reference evidence="7" key="1">
    <citation type="journal article" date="2019" name="Beilstein J. Org. Chem.">
        <title>Nanangenines: drimane sesquiterpenoids as the dominant metabolite cohort of a novel Australian fungus, Aspergillus nanangensis.</title>
        <authorList>
            <person name="Lacey H.J."/>
            <person name="Gilchrist C.L.M."/>
            <person name="Crombie A."/>
            <person name="Kalaitzis J.A."/>
            <person name="Vuong D."/>
            <person name="Rutledge P.J."/>
            <person name="Turner P."/>
            <person name="Pitt J.I."/>
            <person name="Lacey E."/>
            <person name="Chooi Y.H."/>
            <person name="Piggott A.M."/>
        </authorList>
    </citation>
    <scope>NUCLEOTIDE SEQUENCE</scope>
    <source>
        <strain evidence="7">MST-FP2251</strain>
    </source>
</reference>
<evidence type="ECO:0000256" key="3">
    <source>
        <dbReference type="PROSITE-ProRule" id="PRU00023"/>
    </source>
</evidence>
<dbReference type="GO" id="GO:0003824">
    <property type="term" value="F:catalytic activity"/>
    <property type="evidence" value="ECO:0007669"/>
    <property type="project" value="InterPro"/>
</dbReference>
<feature type="repeat" description="ANK" evidence="3">
    <location>
        <begin position="1051"/>
        <end position="1074"/>
    </location>
</feature>
<dbReference type="Gene3D" id="1.25.40.20">
    <property type="entry name" value="Ankyrin repeat-containing domain"/>
    <property type="match status" value="5"/>
</dbReference>
<dbReference type="Proteomes" id="UP001194746">
    <property type="component" value="Unassembled WGS sequence"/>
</dbReference>
<evidence type="ECO:0000259" key="5">
    <source>
        <dbReference type="Pfam" id="PF22939"/>
    </source>
</evidence>
<keyword evidence="1" id="KW-0677">Repeat</keyword>
<evidence type="ECO:0000256" key="2">
    <source>
        <dbReference type="ARBA" id="ARBA00023043"/>
    </source>
</evidence>
<dbReference type="InterPro" id="IPR035994">
    <property type="entry name" value="Nucleoside_phosphorylase_sf"/>
</dbReference>
<keyword evidence="2 3" id="KW-0040">ANK repeat</keyword>